<evidence type="ECO:0000256" key="5">
    <source>
        <dbReference type="PIRSR" id="PIRSR001220-1"/>
    </source>
</evidence>
<evidence type="ECO:0000256" key="2">
    <source>
        <dbReference type="ARBA" id="ARBA00012920"/>
    </source>
</evidence>
<evidence type="ECO:0000256" key="7">
    <source>
        <dbReference type="PROSITE-ProRule" id="PRU10099"/>
    </source>
</evidence>
<dbReference type="PANTHER" id="PTHR11707">
    <property type="entry name" value="L-ASPARAGINASE"/>
    <property type="match status" value="1"/>
</dbReference>
<evidence type="ECO:0000256" key="6">
    <source>
        <dbReference type="PIRSR" id="PIRSR001220-2"/>
    </source>
</evidence>
<reference evidence="11 12" key="1">
    <citation type="submission" date="2021-10" db="EMBL/GenBank/DDBJ databases">
        <title>Anaerobic single-cell dispensing facilitates the cultivation of human gut bacteria.</title>
        <authorList>
            <person name="Afrizal A."/>
        </authorList>
    </citation>
    <scope>NUCLEOTIDE SEQUENCE [LARGE SCALE GENOMIC DNA]</scope>
    <source>
        <strain evidence="11 12">CLA-AA-H277</strain>
    </source>
</reference>
<feature type="active site" evidence="7">
    <location>
        <position position="15"/>
    </location>
</feature>
<dbReference type="FunFam" id="3.40.50.1170:FF:000001">
    <property type="entry name" value="L-asparaginase 2"/>
    <property type="match status" value="1"/>
</dbReference>
<evidence type="ECO:0000313" key="12">
    <source>
        <dbReference type="Proteomes" id="UP001197875"/>
    </source>
</evidence>
<evidence type="ECO:0000259" key="9">
    <source>
        <dbReference type="Pfam" id="PF00710"/>
    </source>
</evidence>
<dbReference type="AlphaFoldDB" id="A0AAE3DVT0"/>
<dbReference type="EMBL" id="JAJEPR010000051">
    <property type="protein sequence ID" value="MCC2191372.1"/>
    <property type="molecule type" value="Genomic_DNA"/>
</dbReference>
<dbReference type="InterPro" id="IPR006034">
    <property type="entry name" value="Asparaginase/glutaminase-like"/>
</dbReference>
<organism evidence="11 12">
    <name type="scientific">Fusicatenibacter faecihominis</name>
    <dbReference type="NCBI Taxonomy" id="2881276"/>
    <lineage>
        <taxon>Bacteria</taxon>
        <taxon>Bacillati</taxon>
        <taxon>Bacillota</taxon>
        <taxon>Clostridia</taxon>
        <taxon>Lachnospirales</taxon>
        <taxon>Lachnospiraceae</taxon>
        <taxon>Fusicatenibacter</taxon>
    </lineage>
</organism>
<dbReference type="PROSITE" id="PS00144">
    <property type="entry name" value="ASN_GLN_ASE_1"/>
    <property type="match status" value="1"/>
</dbReference>
<name>A0AAE3DVT0_9FIRM</name>
<dbReference type="InterPro" id="IPR040919">
    <property type="entry name" value="Asparaginase_C"/>
</dbReference>
<dbReference type="PIRSF" id="PIRSF500176">
    <property type="entry name" value="L_ASNase"/>
    <property type="match status" value="1"/>
</dbReference>
<sequence>MFTMKKILLIATGGTIASKYTSEGLCPQISSEELLSYVPTARKFCEIDTVQPFNLDSTNINASQWLALAALIERKYEYYDGFVICHGTDTMAYTAAALSYLIQNNRKPVVITGAQKPIDLPITDARANLLDSLRFASHDRAHGVNIVFGGEVIAGTRAKKERSKSFNAFSSINFPQIAIIQDSRIIFYIDDKDQSTTPLKFCHTLNDRVFLLKLIPGISGRILEALYDSYDAVIIESFGVGGLPNYGDDSFHEMIQKFISSGKIVIMATQVTHEGSDMEIYQVGKVMKDQFNLIESYDMTLEATVAKTMWALGQTGDVADFQELFYKTINHDLLFWDGEENRN</sequence>
<keyword evidence="3" id="KW-0378">Hydrolase</keyword>
<dbReference type="PROSITE" id="PS00917">
    <property type="entry name" value="ASN_GLN_ASE_2"/>
    <property type="match status" value="1"/>
</dbReference>
<proteinExistence type="inferred from homology"/>
<evidence type="ECO:0000256" key="1">
    <source>
        <dbReference type="ARBA" id="ARBA00010518"/>
    </source>
</evidence>
<dbReference type="InterPro" id="IPR037152">
    <property type="entry name" value="L-asparaginase_N_sf"/>
</dbReference>
<comment type="caution">
    <text evidence="11">The sequence shown here is derived from an EMBL/GenBank/DDBJ whole genome shotgun (WGS) entry which is preliminary data.</text>
</comment>
<dbReference type="InterPro" id="IPR027475">
    <property type="entry name" value="Asparaginase/glutaminase_AS2"/>
</dbReference>
<keyword evidence="12" id="KW-1185">Reference proteome</keyword>
<dbReference type="EC" id="3.5.1.1" evidence="2"/>
<dbReference type="SFLD" id="SFLDS00057">
    <property type="entry name" value="Glutaminase/Asparaginase"/>
    <property type="match status" value="1"/>
</dbReference>
<dbReference type="Pfam" id="PF00710">
    <property type="entry name" value="Asparaginase"/>
    <property type="match status" value="1"/>
</dbReference>
<dbReference type="InterPro" id="IPR036152">
    <property type="entry name" value="Asp/glu_Ase-like_sf"/>
</dbReference>
<dbReference type="InterPro" id="IPR006033">
    <property type="entry name" value="AsnA_fam"/>
</dbReference>
<dbReference type="CDD" id="cd08963">
    <property type="entry name" value="L-asparaginase_I"/>
    <property type="match status" value="1"/>
</dbReference>
<gene>
    <name evidence="11" type="ORF">LKD71_16530</name>
</gene>
<dbReference type="PANTHER" id="PTHR11707:SF28">
    <property type="entry name" value="60 KDA LYSOPHOSPHOLIPASE"/>
    <property type="match status" value="1"/>
</dbReference>
<dbReference type="NCBIfam" id="TIGR00519">
    <property type="entry name" value="asnASE_I"/>
    <property type="match status" value="1"/>
</dbReference>
<feature type="domain" description="L-asparaginase N-terminal" evidence="9">
    <location>
        <begin position="6"/>
        <end position="188"/>
    </location>
</feature>
<dbReference type="SMART" id="SM00870">
    <property type="entry name" value="Asparaginase"/>
    <property type="match status" value="1"/>
</dbReference>
<dbReference type="InterPro" id="IPR027473">
    <property type="entry name" value="L-asparaginase_C"/>
</dbReference>
<feature type="domain" description="Asparaginase/glutaminase C-terminal" evidence="10">
    <location>
        <begin position="208"/>
        <end position="325"/>
    </location>
</feature>
<dbReference type="InterPro" id="IPR041725">
    <property type="entry name" value="L-asparaginase_I"/>
</dbReference>
<evidence type="ECO:0000313" key="11">
    <source>
        <dbReference type="EMBL" id="MCC2191372.1"/>
    </source>
</evidence>
<protein>
    <recommendedName>
        <fullName evidence="2">asparaginase</fullName>
        <ecNumber evidence="2">3.5.1.1</ecNumber>
    </recommendedName>
</protein>
<dbReference type="GO" id="GO:0004067">
    <property type="term" value="F:asparaginase activity"/>
    <property type="evidence" value="ECO:0007669"/>
    <property type="project" value="UniProtKB-UniRule"/>
</dbReference>
<dbReference type="InterPro" id="IPR027474">
    <property type="entry name" value="L-asparaginase_N"/>
</dbReference>
<comment type="catalytic activity">
    <reaction evidence="4">
        <text>L-asparagine + H2O = L-aspartate + NH4(+)</text>
        <dbReference type="Rhea" id="RHEA:21016"/>
        <dbReference type="ChEBI" id="CHEBI:15377"/>
        <dbReference type="ChEBI" id="CHEBI:28938"/>
        <dbReference type="ChEBI" id="CHEBI:29991"/>
        <dbReference type="ChEBI" id="CHEBI:58048"/>
        <dbReference type="EC" id="3.5.1.1"/>
    </reaction>
</comment>
<dbReference type="InterPro" id="IPR020827">
    <property type="entry name" value="Asparaginase/glutaminase_AS1"/>
</dbReference>
<accession>A0AAE3DVT0</accession>
<dbReference type="GO" id="GO:0006520">
    <property type="term" value="P:amino acid metabolic process"/>
    <property type="evidence" value="ECO:0007669"/>
    <property type="project" value="InterPro"/>
</dbReference>
<dbReference type="PIRSF" id="PIRSF001220">
    <property type="entry name" value="L-ASNase_gatD"/>
    <property type="match status" value="1"/>
</dbReference>
<dbReference type="SUPFAM" id="SSF53774">
    <property type="entry name" value="Glutaminase/Asparaginase"/>
    <property type="match status" value="1"/>
</dbReference>
<dbReference type="PROSITE" id="PS51732">
    <property type="entry name" value="ASN_GLN_ASE_3"/>
    <property type="match status" value="1"/>
</dbReference>
<comment type="similarity">
    <text evidence="1">Belongs to the asparaginase 1 family.</text>
</comment>
<dbReference type="Gene3D" id="3.40.50.1170">
    <property type="entry name" value="L-asparaginase, N-terminal domain"/>
    <property type="match status" value="1"/>
</dbReference>
<dbReference type="Proteomes" id="UP001197875">
    <property type="component" value="Unassembled WGS sequence"/>
</dbReference>
<feature type="binding site" evidence="6">
    <location>
        <position position="57"/>
    </location>
    <ligand>
        <name>substrate</name>
    </ligand>
</feature>
<evidence type="ECO:0000259" key="10">
    <source>
        <dbReference type="Pfam" id="PF17763"/>
    </source>
</evidence>
<evidence type="ECO:0000256" key="4">
    <source>
        <dbReference type="ARBA" id="ARBA00049366"/>
    </source>
</evidence>
<evidence type="ECO:0000256" key="3">
    <source>
        <dbReference type="ARBA" id="ARBA00022801"/>
    </source>
</evidence>
<dbReference type="PRINTS" id="PR00139">
    <property type="entry name" value="ASNGLNASE"/>
</dbReference>
<evidence type="ECO:0000256" key="8">
    <source>
        <dbReference type="PROSITE-ProRule" id="PRU10100"/>
    </source>
</evidence>
<dbReference type="Gene3D" id="3.40.50.40">
    <property type="match status" value="1"/>
</dbReference>
<feature type="active site" description="O-isoaspartyl threonine intermediate" evidence="5">
    <location>
        <position position="15"/>
    </location>
</feature>
<feature type="binding site" evidence="6">
    <location>
        <begin position="88"/>
        <end position="89"/>
    </location>
    <ligand>
        <name>substrate</name>
    </ligand>
</feature>
<feature type="active site" evidence="8">
    <location>
        <position position="88"/>
    </location>
</feature>
<dbReference type="Pfam" id="PF17763">
    <property type="entry name" value="Asparaginase_C"/>
    <property type="match status" value="1"/>
</dbReference>